<feature type="region of interest" description="G2" evidence="9">
    <location>
        <begin position="38"/>
        <end position="42"/>
    </location>
</feature>
<comment type="similarity">
    <text evidence="1 8 9 10">Belongs to the TRAFAC class TrmE-Era-EngA-EngB-Septin-like GTPase superfamily. Era GTPase family.</text>
</comment>
<dbReference type="Pfam" id="PF07650">
    <property type="entry name" value="KH_2"/>
    <property type="match status" value="1"/>
</dbReference>
<comment type="subunit">
    <text evidence="8">Monomer.</text>
</comment>
<dbReference type="SUPFAM" id="SSF54814">
    <property type="entry name" value="Prokaryotic type KH domain (KH-domain type II)"/>
    <property type="match status" value="1"/>
</dbReference>
<feature type="binding site" evidence="8">
    <location>
        <begin position="12"/>
        <end position="19"/>
    </location>
    <ligand>
        <name>GTP</name>
        <dbReference type="ChEBI" id="CHEBI:37565"/>
    </ligand>
</feature>
<dbReference type="EMBL" id="CP001936">
    <property type="protein sequence ID" value="ADD02198.1"/>
    <property type="molecule type" value="Genomic_DNA"/>
</dbReference>
<keyword evidence="7 8" id="KW-0472">Membrane</keyword>
<dbReference type="CDD" id="cd22534">
    <property type="entry name" value="KH-II_Era"/>
    <property type="match status" value="1"/>
</dbReference>
<evidence type="ECO:0000256" key="8">
    <source>
        <dbReference type="HAMAP-Rule" id="MF_00367"/>
    </source>
</evidence>
<dbReference type="InterPro" id="IPR005662">
    <property type="entry name" value="GTPase_Era-like"/>
</dbReference>
<evidence type="ECO:0000256" key="2">
    <source>
        <dbReference type="ARBA" id="ARBA00020484"/>
    </source>
</evidence>
<dbReference type="InterPro" id="IPR027417">
    <property type="entry name" value="P-loop_NTPase"/>
</dbReference>
<feature type="region of interest" description="G1" evidence="9">
    <location>
        <begin position="12"/>
        <end position="19"/>
    </location>
</feature>
<accession>D3T8B6</accession>
<evidence type="ECO:0000256" key="5">
    <source>
        <dbReference type="ARBA" id="ARBA00022884"/>
    </source>
</evidence>
<reference evidence="13" key="1">
    <citation type="submission" date="2010-02" db="EMBL/GenBank/DDBJ databases">
        <title>Complete sequence of Thermoanaerobacter italicus Ab9.</title>
        <authorList>
            <consortium name="US DOE Joint Genome Institute"/>
            <person name="Lucas S."/>
            <person name="Copeland A."/>
            <person name="Lapidus A."/>
            <person name="Cheng J.-F."/>
            <person name="Bruce D."/>
            <person name="Goodwin L."/>
            <person name="Pitluck S."/>
            <person name="Chertkov O."/>
            <person name="Detter J.C."/>
            <person name="Han C."/>
            <person name="Tapia R."/>
            <person name="Land M."/>
            <person name="Hauser L."/>
            <person name="Kyrpides N."/>
            <person name="Mikhailova N."/>
            <person name="Hemme C.L."/>
            <person name="Woyke T."/>
        </authorList>
    </citation>
    <scope>NUCLEOTIDE SEQUENCE [LARGE SCALE GENOMIC DNA]</scope>
    <source>
        <strain evidence="13">Ab9</strain>
    </source>
</reference>
<dbReference type="OrthoDB" id="9805918at2"/>
<evidence type="ECO:0000256" key="7">
    <source>
        <dbReference type="ARBA" id="ARBA00023136"/>
    </source>
</evidence>
<dbReference type="NCBIfam" id="TIGR00231">
    <property type="entry name" value="small_GTP"/>
    <property type="match status" value="1"/>
</dbReference>
<evidence type="ECO:0000313" key="13">
    <source>
        <dbReference type="EMBL" id="ADD02198.1"/>
    </source>
</evidence>
<dbReference type="Gene3D" id="3.40.50.300">
    <property type="entry name" value="P-loop containing nucleotide triphosphate hydrolases"/>
    <property type="match status" value="1"/>
</dbReference>
<dbReference type="PROSITE" id="PS50823">
    <property type="entry name" value="KH_TYPE_2"/>
    <property type="match status" value="1"/>
</dbReference>
<dbReference type="RefSeq" id="WP_012995003.1">
    <property type="nucleotide sequence ID" value="NC_013921.1"/>
</dbReference>
<dbReference type="HAMAP" id="MF_00367">
    <property type="entry name" value="GTPase_Era"/>
    <property type="match status" value="1"/>
</dbReference>
<evidence type="ECO:0000256" key="1">
    <source>
        <dbReference type="ARBA" id="ARBA00007921"/>
    </source>
</evidence>
<keyword evidence="8" id="KW-0963">Cytoplasm</keyword>
<keyword evidence="6 8" id="KW-0342">GTP-binding</keyword>
<name>D3T8B6_THEIA</name>
<feature type="region of interest" description="G5" evidence="9">
    <location>
        <begin position="150"/>
        <end position="152"/>
    </location>
</feature>
<keyword evidence="8" id="KW-0699">rRNA-binding</keyword>
<dbReference type="InterPro" id="IPR015946">
    <property type="entry name" value="KH_dom-like_a/b"/>
</dbReference>
<feature type="binding site" evidence="8">
    <location>
        <begin position="59"/>
        <end position="63"/>
    </location>
    <ligand>
        <name>GTP</name>
        <dbReference type="ChEBI" id="CHEBI:37565"/>
    </ligand>
</feature>
<feature type="domain" description="KH type-2" evidence="11">
    <location>
        <begin position="202"/>
        <end position="280"/>
    </location>
</feature>
<dbReference type="NCBIfam" id="TIGR00436">
    <property type="entry name" value="era"/>
    <property type="match status" value="1"/>
</dbReference>
<dbReference type="GO" id="GO:0070181">
    <property type="term" value="F:small ribosomal subunit rRNA binding"/>
    <property type="evidence" value="ECO:0007669"/>
    <property type="project" value="UniProtKB-UniRule"/>
</dbReference>
<dbReference type="GO" id="GO:0005829">
    <property type="term" value="C:cytosol"/>
    <property type="evidence" value="ECO:0007669"/>
    <property type="project" value="TreeGrafter"/>
</dbReference>
<evidence type="ECO:0000256" key="4">
    <source>
        <dbReference type="ARBA" id="ARBA00022741"/>
    </source>
</evidence>
<keyword evidence="5 8" id="KW-0694">RNA-binding</keyword>
<gene>
    <name evidence="8" type="primary">era</name>
    <name evidence="13" type="ordered locus">Thit_0922</name>
</gene>
<dbReference type="GO" id="GO:0003924">
    <property type="term" value="F:GTPase activity"/>
    <property type="evidence" value="ECO:0007669"/>
    <property type="project" value="UniProtKB-UniRule"/>
</dbReference>
<feature type="region of interest" description="G4" evidence="9">
    <location>
        <begin position="121"/>
        <end position="124"/>
    </location>
</feature>
<sequence>MGYKAGFVALIGRTNVGKSTLLNAILQEKIAITSPKPQTTRNTIRGILTTDEYQVIFVDTPGIHKPKSKLSEFMIEVAKRTLKEVDLILYMIEPDTEIGPGDRYIIEHLKEVDTPVILVVNKIDLVPEERIEETIKIFKKEYAFKDVVAISAIENKNIDLLKEKIVSLLPEGPKYYLEDYITDQPEKLIVAEIIREKMLHFLEEEVPHGVYVEVESIKEREDKDIIDIEAYIYCEKESHKGIIIGKNGQMLKKIGQSARQDLEEFYEKQVFLDLWVKTRKKWRDNTTLLKKLGYAIDKKTYE</sequence>
<dbReference type="FunFam" id="3.40.50.300:FF:000094">
    <property type="entry name" value="GTPase Era"/>
    <property type="match status" value="1"/>
</dbReference>
<evidence type="ECO:0000256" key="10">
    <source>
        <dbReference type="RuleBase" id="RU003761"/>
    </source>
</evidence>
<organism evidence="13 14">
    <name type="scientific">Thermoanaerobacter italicus (strain DSM 9252 / Ab9)</name>
    <dbReference type="NCBI Taxonomy" id="580331"/>
    <lineage>
        <taxon>Bacteria</taxon>
        <taxon>Bacillati</taxon>
        <taxon>Bacillota</taxon>
        <taxon>Clostridia</taxon>
        <taxon>Thermoanaerobacterales</taxon>
        <taxon>Thermoanaerobacteraceae</taxon>
        <taxon>Thermoanaerobacter</taxon>
    </lineage>
</organism>
<evidence type="ECO:0000259" key="11">
    <source>
        <dbReference type="PROSITE" id="PS50823"/>
    </source>
</evidence>
<dbReference type="InterPro" id="IPR006073">
    <property type="entry name" value="GTP-bd"/>
</dbReference>
<dbReference type="Pfam" id="PF01926">
    <property type="entry name" value="MMR_HSR1"/>
    <property type="match status" value="1"/>
</dbReference>
<protein>
    <recommendedName>
        <fullName evidence="2 8">GTPase Era</fullName>
    </recommendedName>
</protein>
<dbReference type="PANTHER" id="PTHR42698">
    <property type="entry name" value="GTPASE ERA"/>
    <property type="match status" value="1"/>
</dbReference>
<dbReference type="CDD" id="cd04163">
    <property type="entry name" value="Era"/>
    <property type="match status" value="1"/>
</dbReference>
<dbReference type="GO" id="GO:0005525">
    <property type="term" value="F:GTP binding"/>
    <property type="evidence" value="ECO:0007669"/>
    <property type="project" value="UniProtKB-UniRule"/>
</dbReference>
<dbReference type="HOGENOM" id="CLU_038009_1_0_9"/>
<evidence type="ECO:0000313" key="14">
    <source>
        <dbReference type="Proteomes" id="UP000001552"/>
    </source>
</evidence>
<dbReference type="KEGG" id="tit:Thit_0922"/>
<dbReference type="InterPro" id="IPR030388">
    <property type="entry name" value="G_ERA_dom"/>
</dbReference>
<dbReference type="GO" id="GO:0005886">
    <property type="term" value="C:plasma membrane"/>
    <property type="evidence" value="ECO:0007669"/>
    <property type="project" value="UniProtKB-SubCell"/>
</dbReference>
<keyword evidence="8" id="KW-1003">Cell membrane</keyword>
<feature type="region of interest" description="G3" evidence="9">
    <location>
        <begin position="59"/>
        <end position="62"/>
    </location>
</feature>
<dbReference type="PROSITE" id="PS51713">
    <property type="entry name" value="G_ERA"/>
    <property type="match status" value="1"/>
</dbReference>
<comment type="subcellular location">
    <subcellularLocation>
        <location evidence="8">Cytoplasm</location>
    </subcellularLocation>
    <subcellularLocation>
        <location evidence="8">Cell membrane</location>
        <topology evidence="8">Peripheral membrane protein</topology>
    </subcellularLocation>
</comment>
<proteinExistence type="inferred from homology"/>
<dbReference type="InterPro" id="IPR005225">
    <property type="entry name" value="Small_GTP-bd"/>
</dbReference>
<dbReference type="InterPro" id="IPR004044">
    <property type="entry name" value="KH_dom_type_2"/>
</dbReference>
<dbReference type="NCBIfam" id="NF000908">
    <property type="entry name" value="PRK00089.1"/>
    <property type="match status" value="1"/>
</dbReference>
<dbReference type="GO" id="GO:0000028">
    <property type="term" value="P:ribosomal small subunit assembly"/>
    <property type="evidence" value="ECO:0007669"/>
    <property type="project" value="TreeGrafter"/>
</dbReference>
<evidence type="ECO:0000256" key="9">
    <source>
        <dbReference type="PROSITE-ProRule" id="PRU01050"/>
    </source>
</evidence>
<dbReference type="SUPFAM" id="SSF52540">
    <property type="entry name" value="P-loop containing nucleoside triphosphate hydrolases"/>
    <property type="match status" value="1"/>
</dbReference>
<evidence type="ECO:0000259" key="12">
    <source>
        <dbReference type="PROSITE" id="PS51713"/>
    </source>
</evidence>
<dbReference type="GO" id="GO:0043024">
    <property type="term" value="F:ribosomal small subunit binding"/>
    <property type="evidence" value="ECO:0007669"/>
    <property type="project" value="TreeGrafter"/>
</dbReference>
<evidence type="ECO:0000256" key="6">
    <source>
        <dbReference type="ARBA" id="ARBA00023134"/>
    </source>
</evidence>
<evidence type="ECO:0000256" key="3">
    <source>
        <dbReference type="ARBA" id="ARBA00022517"/>
    </source>
</evidence>
<dbReference type="AlphaFoldDB" id="D3T8B6"/>
<dbReference type="eggNOG" id="COG1159">
    <property type="taxonomic scope" value="Bacteria"/>
</dbReference>
<feature type="domain" description="Era-type G" evidence="12">
    <location>
        <begin position="4"/>
        <end position="171"/>
    </location>
</feature>
<feature type="binding site" evidence="8">
    <location>
        <begin position="121"/>
        <end position="124"/>
    </location>
    <ligand>
        <name>GTP</name>
        <dbReference type="ChEBI" id="CHEBI:37565"/>
    </ligand>
</feature>
<dbReference type="PANTHER" id="PTHR42698:SF1">
    <property type="entry name" value="GTPASE ERA, MITOCHONDRIAL"/>
    <property type="match status" value="1"/>
</dbReference>
<dbReference type="Gene3D" id="3.30.300.20">
    <property type="match status" value="1"/>
</dbReference>
<keyword evidence="14" id="KW-1185">Reference proteome</keyword>
<dbReference type="Proteomes" id="UP000001552">
    <property type="component" value="Chromosome"/>
</dbReference>
<comment type="function">
    <text evidence="8">An essential GTPase that binds both GDP and GTP, with rapid nucleotide exchange. Plays a role in 16S rRNA processing and 30S ribosomal subunit biogenesis and possibly also in cell cycle regulation and energy metabolism.</text>
</comment>
<keyword evidence="4 8" id="KW-0547">Nucleotide-binding</keyword>
<dbReference type="FunFam" id="3.30.300.20:FF:000003">
    <property type="entry name" value="GTPase Era"/>
    <property type="match status" value="1"/>
</dbReference>
<keyword evidence="3 8" id="KW-0690">Ribosome biogenesis</keyword>
<dbReference type="InterPro" id="IPR009019">
    <property type="entry name" value="KH_sf_prok-type"/>
</dbReference>